<keyword evidence="5 9" id="KW-0812">Transmembrane</keyword>
<dbReference type="Proteomes" id="UP000254412">
    <property type="component" value="Unassembled WGS sequence"/>
</dbReference>
<keyword evidence="3" id="KW-0050">Antiport</keyword>
<proteinExistence type="inferred from homology"/>
<organism evidence="12 14">
    <name type="scientific">Staphylococcus nepalensis</name>
    <dbReference type="NCBI Taxonomy" id="214473"/>
    <lineage>
        <taxon>Bacteria</taxon>
        <taxon>Bacillati</taxon>
        <taxon>Bacillota</taxon>
        <taxon>Bacilli</taxon>
        <taxon>Bacillales</taxon>
        <taxon>Staphylococcaceae</taxon>
        <taxon>Staphylococcus</taxon>
    </lineage>
</organism>
<feature type="domain" description="NADH:quinone oxidoreductase/Mrp antiporter transmembrane" evidence="11">
    <location>
        <begin position="129"/>
        <end position="417"/>
    </location>
</feature>
<evidence type="ECO:0000256" key="8">
    <source>
        <dbReference type="ARBA" id="ARBA00023136"/>
    </source>
</evidence>
<feature type="transmembrane region" description="Helical" evidence="10">
    <location>
        <begin position="32"/>
        <end position="53"/>
    </location>
</feature>
<dbReference type="KEGG" id="snl:BJD96_11740"/>
<feature type="transmembrane region" description="Helical" evidence="10">
    <location>
        <begin position="305"/>
        <end position="328"/>
    </location>
</feature>
<dbReference type="Pfam" id="PF00361">
    <property type="entry name" value="Proton_antipo_M"/>
    <property type="match status" value="1"/>
</dbReference>
<dbReference type="PRINTS" id="PR01437">
    <property type="entry name" value="NUOXDRDTASE4"/>
</dbReference>
<feature type="transmembrane region" description="Helical" evidence="10">
    <location>
        <begin position="406"/>
        <end position="431"/>
    </location>
</feature>
<dbReference type="GO" id="GO:0005886">
    <property type="term" value="C:plasma membrane"/>
    <property type="evidence" value="ECO:0007669"/>
    <property type="project" value="UniProtKB-SubCell"/>
</dbReference>
<evidence type="ECO:0000313" key="14">
    <source>
        <dbReference type="Proteomes" id="UP000240400"/>
    </source>
</evidence>
<feature type="transmembrane region" description="Helical" evidence="10">
    <location>
        <begin position="108"/>
        <end position="127"/>
    </location>
</feature>
<feature type="transmembrane region" description="Helical" evidence="10">
    <location>
        <begin position="133"/>
        <end position="150"/>
    </location>
</feature>
<evidence type="ECO:0000256" key="10">
    <source>
        <dbReference type="SAM" id="Phobius"/>
    </source>
</evidence>
<dbReference type="EMBL" id="PZHR01000026">
    <property type="protein sequence ID" value="PTK59226.1"/>
    <property type="molecule type" value="Genomic_DNA"/>
</dbReference>
<evidence type="ECO:0000259" key="11">
    <source>
        <dbReference type="Pfam" id="PF00361"/>
    </source>
</evidence>
<keyword evidence="3" id="KW-0813">Transport</keyword>
<dbReference type="InterPro" id="IPR050586">
    <property type="entry name" value="CPA3_Na-H_Antiporter_D"/>
</dbReference>
<keyword evidence="4" id="KW-1003">Cell membrane</keyword>
<evidence type="ECO:0000313" key="13">
    <source>
        <dbReference type="EMBL" id="SUM55948.1"/>
    </source>
</evidence>
<feature type="transmembrane region" description="Helical" evidence="10">
    <location>
        <begin position="162"/>
        <end position="184"/>
    </location>
</feature>
<dbReference type="GeneID" id="66777726"/>
<dbReference type="Proteomes" id="UP000240400">
    <property type="component" value="Unassembled WGS sequence"/>
</dbReference>
<feature type="transmembrane region" description="Helical" evidence="10">
    <location>
        <begin position="73"/>
        <end position="96"/>
    </location>
</feature>
<feature type="transmembrane region" description="Helical" evidence="10">
    <location>
        <begin position="6"/>
        <end position="23"/>
    </location>
</feature>
<dbReference type="PANTHER" id="PTHR42703:SF1">
    <property type="entry name" value="NA(+)_H(+) ANTIPORTER SUBUNIT D1"/>
    <property type="match status" value="1"/>
</dbReference>
<keyword evidence="8 10" id="KW-0472">Membrane</keyword>
<evidence type="ECO:0000256" key="6">
    <source>
        <dbReference type="ARBA" id="ARBA00022989"/>
    </source>
</evidence>
<feature type="transmembrane region" description="Helical" evidence="10">
    <location>
        <begin position="368"/>
        <end position="386"/>
    </location>
</feature>
<dbReference type="PANTHER" id="PTHR42703">
    <property type="entry name" value="NADH DEHYDROGENASE"/>
    <property type="match status" value="1"/>
</dbReference>
<name>A0A291JMX1_9STAP</name>
<gene>
    <name evidence="13" type="primary">mrpD</name>
    <name evidence="12" type="ORF">BUZ61_06490</name>
    <name evidence="13" type="ORF">NCTC13834_02324</name>
</gene>
<evidence type="ECO:0000256" key="9">
    <source>
        <dbReference type="RuleBase" id="RU000320"/>
    </source>
</evidence>
<feature type="transmembrane region" description="Helical" evidence="10">
    <location>
        <begin position="334"/>
        <end position="356"/>
    </location>
</feature>
<evidence type="ECO:0000256" key="7">
    <source>
        <dbReference type="ARBA" id="ARBA00023065"/>
    </source>
</evidence>
<reference evidence="12 14" key="1">
    <citation type="journal article" date="2016" name="Front. Microbiol.">
        <title>Comprehensive Phylogenetic Analysis of Bovine Non-aureus Staphylococci Species Based on Whole-Genome Sequencing.</title>
        <authorList>
            <person name="Naushad S."/>
            <person name="Barkema H.W."/>
            <person name="Luby C."/>
            <person name="Condas L.A."/>
            <person name="Nobrega D.B."/>
            <person name="Carson D.A."/>
            <person name="De Buck J."/>
        </authorList>
    </citation>
    <scope>NUCLEOTIDE SEQUENCE [LARGE SCALE GENOMIC DNA]</scope>
    <source>
        <strain evidence="12 14">SNUC 4337</strain>
    </source>
</reference>
<evidence type="ECO:0000256" key="4">
    <source>
        <dbReference type="ARBA" id="ARBA00022475"/>
    </source>
</evidence>
<evidence type="ECO:0000256" key="1">
    <source>
        <dbReference type="ARBA" id="ARBA00004651"/>
    </source>
</evidence>
<dbReference type="GO" id="GO:0042773">
    <property type="term" value="P:ATP synthesis coupled electron transport"/>
    <property type="evidence" value="ECO:0007669"/>
    <property type="project" value="InterPro"/>
</dbReference>
<accession>A0A291JMX1</accession>
<sequence length="500" mass="54925">MMSNLLILPLLLPAVCGLVLVFIRTQSRLSRIFSIGTMAVTTLISLLLLIHVMRDKPIALDFGGWKAPYGIQFVGDSLSLLMVTTSSFVVTLIMAYGFGRKEKRAIRYYLPSFILFLTVGVIGSFLTADLFNLYVMFEVMLLASFVLVTLGQSVEQLRAAIIYVVLNILGSWLLLLGIGLLYKLTGTLNFSLVAQRLSEMHGESSVVIISMVFLIAFSAKAALVLFMWLPKAYAVLNTELAALFAALMTKVGAYALIRFFTLLFDSHNGITHPLLVFLSCVTMLIGAFGVLAYRDIKKIAAYQVILSIGFIILGLGSNTFAGVNGAIFYLANDIVVKTLLFFIIGSLVYITGYRQYKNLYGLAKQEPFFGVAFVVMILAIGGVPPFSGFPGKVFIFEGALENGNYIGLALMILTSLIAMFSLFRIFFTMYLGNAQKGEPLEFKSVPTYRKGLIGVLVATILAMGLAAPLIFKVTDNATHMNMDDGLYEKMVNPHLVKEDK</sequence>
<comment type="subcellular location">
    <subcellularLocation>
        <location evidence="1">Cell membrane</location>
        <topology evidence="1">Multi-pass membrane protein</topology>
    </subcellularLocation>
    <subcellularLocation>
        <location evidence="9">Membrane</location>
        <topology evidence="9">Multi-pass membrane protein</topology>
    </subcellularLocation>
</comment>
<evidence type="ECO:0000256" key="3">
    <source>
        <dbReference type="ARBA" id="ARBA00022449"/>
    </source>
</evidence>
<dbReference type="OrthoDB" id="9811718at2"/>
<reference evidence="13 15" key="3">
    <citation type="submission" date="2018-06" db="EMBL/GenBank/DDBJ databases">
        <authorList>
            <consortium name="Pathogen Informatics"/>
            <person name="Doyle S."/>
        </authorList>
    </citation>
    <scope>NUCLEOTIDE SEQUENCE [LARGE SCALE GENOMIC DNA]</scope>
    <source>
        <strain evidence="13 15">NCTC13834</strain>
    </source>
</reference>
<feature type="transmembrane region" description="Helical" evidence="10">
    <location>
        <begin position="270"/>
        <end position="293"/>
    </location>
</feature>
<feature type="transmembrane region" description="Helical" evidence="10">
    <location>
        <begin position="240"/>
        <end position="264"/>
    </location>
</feature>
<reference evidence="12" key="2">
    <citation type="submission" date="2018-03" db="EMBL/GenBank/DDBJ databases">
        <authorList>
            <person name="Keele B.F."/>
        </authorList>
    </citation>
    <scope>NUCLEOTIDE SEQUENCE</scope>
    <source>
        <strain evidence="12">SNUC 4337</strain>
    </source>
</reference>
<dbReference type="InterPro" id="IPR001750">
    <property type="entry name" value="ND/Mrp_TM"/>
</dbReference>
<evidence type="ECO:0000313" key="12">
    <source>
        <dbReference type="EMBL" id="PTK59226.1"/>
    </source>
</evidence>
<dbReference type="GO" id="GO:0015297">
    <property type="term" value="F:antiporter activity"/>
    <property type="evidence" value="ECO:0007669"/>
    <property type="project" value="UniProtKB-KW"/>
</dbReference>
<evidence type="ECO:0000313" key="15">
    <source>
        <dbReference type="Proteomes" id="UP000254412"/>
    </source>
</evidence>
<keyword evidence="7" id="KW-0406">Ion transport</keyword>
<dbReference type="InterPro" id="IPR003918">
    <property type="entry name" value="NADH_UbQ_OxRdtase"/>
</dbReference>
<feature type="transmembrane region" description="Helical" evidence="10">
    <location>
        <begin position="452"/>
        <end position="471"/>
    </location>
</feature>
<dbReference type="RefSeq" id="WP_096810806.1">
    <property type="nucleotide sequence ID" value="NZ_BMCF01000005.1"/>
</dbReference>
<dbReference type="GO" id="GO:0008137">
    <property type="term" value="F:NADH dehydrogenase (ubiquinone) activity"/>
    <property type="evidence" value="ECO:0007669"/>
    <property type="project" value="InterPro"/>
</dbReference>
<dbReference type="AlphaFoldDB" id="A0A291JMX1"/>
<protein>
    <submittedName>
        <fullName evidence="13">Monovalent cation/H+ antiporter subunit D</fullName>
    </submittedName>
    <submittedName>
        <fullName evidence="12">Na+/H+ antiporter subunit D</fullName>
    </submittedName>
</protein>
<evidence type="ECO:0000256" key="5">
    <source>
        <dbReference type="ARBA" id="ARBA00022692"/>
    </source>
</evidence>
<feature type="transmembrane region" description="Helical" evidence="10">
    <location>
        <begin position="204"/>
        <end position="228"/>
    </location>
</feature>
<keyword evidence="6 10" id="KW-1133">Transmembrane helix</keyword>
<comment type="similarity">
    <text evidence="2">Belongs to the CPA3 antiporters (TC 2.A.63) subunit D family.</text>
</comment>
<dbReference type="EMBL" id="UHDS01000001">
    <property type="protein sequence ID" value="SUM55948.1"/>
    <property type="molecule type" value="Genomic_DNA"/>
</dbReference>
<evidence type="ECO:0000256" key="2">
    <source>
        <dbReference type="ARBA" id="ARBA00005346"/>
    </source>
</evidence>
<dbReference type="NCBIfam" id="NF009306">
    <property type="entry name" value="PRK12663.1"/>
    <property type="match status" value="1"/>
</dbReference>